<reference evidence="1 2" key="1">
    <citation type="submission" date="2023-08" db="EMBL/GenBank/DDBJ databases">
        <title>The draft genome sequence of Paracraurococcus sp. LOR1-02.</title>
        <authorList>
            <person name="Kingkaew E."/>
            <person name="Tanasupawat S."/>
        </authorList>
    </citation>
    <scope>NUCLEOTIDE SEQUENCE [LARGE SCALE GENOMIC DNA]</scope>
    <source>
        <strain evidence="1 2">LOR1-02</strain>
    </source>
</reference>
<name>A0ABT9E103_9PROT</name>
<proteinExistence type="predicted"/>
<dbReference type="EMBL" id="JAUTWS010000014">
    <property type="protein sequence ID" value="MDO9709838.1"/>
    <property type="molecule type" value="Genomic_DNA"/>
</dbReference>
<dbReference type="RefSeq" id="WP_305104705.1">
    <property type="nucleotide sequence ID" value="NZ_JAUTWS010000014.1"/>
</dbReference>
<evidence type="ECO:0000313" key="2">
    <source>
        <dbReference type="Proteomes" id="UP001243009"/>
    </source>
</evidence>
<dbReference type="SUPFAM" id="SSF69118">
    <property type="entry name" value="AhpD-like"/>
    <property type="match status" value="1"/>
</dbReference>
<comment type="caution">
    <text evidence="1">The sequence shown here is derived from an EMBL/GenBank/DDBJ whole genome shotgun (WGS) entry which is preliminary data.</text>
</comment>
<dbReference type="PANTHER" id="PTHR34846">
    <property type="entry name" value="4-CARBOXYMUCONOLACTONE DECARBOXYLASE FAMILY PROTEIN (AFU_ORTHOLOGUE AFUA_6G11590)"/>
    <property type="match status" value="1"/>
</dbReference>
<dbReference type="Gene3D" id="1.20.1290.10">
    <property type="entry name" value="AhpD-like"/>
    <property type="match status" value="1"/>
</dbReference>
<organism evidence="1 2">
    <name type="scientific">Paracraurococcus lichenis</name>
    <dbReference type="NCBI Taxonomy" id="3064888"/>
    <lineage>
        <taxon>Bacteria</taxon>
        <taxon>Pseudomonadati</taxon>
        <taxon>Pseudomonadota</taxon>
        <taxon>Alphaproteobacteria</taxon>
        <taxon>Acetobacterales</taxon>
        <taxon>Roseomonadaceae</taxon>
        <taxon>Paracraurococcus</taxon>
    </lineage>
</organism>
<accession>A0ABT9E103</accession>
<keyword evidence="2" id="KW-1185">Reference proteome</keyword>
<dbReference type="InterPro" id="IPR029032">
    <property type="entry name" value="AhpD-like"/>
</dbReference>
<dbReference type="Proteomes" id="UP001243009">
    <property type="component" value="Unassembled WGS sequence"/>
</dbReference>
<evidence type="ECO:0000313" key="1">
    <source>
        <dbReference type="EMBL" id="MDO9709838.1"/>
    </source>
</evidence>
<sequence>MRLPLIPPAQLDAAQKPLHADMRAGIESHFKGFATIGPDGALLGPWNPWLHWPAIGGPIWELTKALSFQTGLPKPVREVAILVTGAHFHAAYEIYAHVIAAEQRGLPDAKIATIVAGQRPADLTREEAVAYDIAAALVGGGVLPELTWKQGIEVFGRDAAAELVYLVGLYCLVSITLNGFDVPVPEPERG</sequence>
<dbReference type="PANTHER" id="PTHR34846:SF11">
    <property type="entry name" value="4-CARBOXYMUCONOLACTONE DECARBOXYLASE FAMILY PROTEIN (AFU_ORTHOLOGUE AFUA_6G11590)"/>
    <property type="match status" value="1"/>
</dbReference>
<gene>
    <name evidence="1" type="ORF">Q7A36_15910</name>
</gene>
<protein>
    <submittedName>
        <fullName evidence="1">4-carboxymuconolactone decarboxylase</fullName>
    </submittedName>
</protein>